<feature type="domain" description="Response regulatory" evidence="8">
    <location>
        <begin position="5"/>
        <end position="122"/>
    </location>
</feature>
<evidence type="ECO:0000256" key="1">
    <source>
        <dbReference type="ARBA" id="ARBA00022490"/>
    </source>
</evidence>
<dbReference type="Pfam" id="PF00072">
    <property type="entry name" value="Response_reg"/>
    <property type="match status" value="1"/>
</dbReference>
<dbReference type="SUPFAM" id="SSF52738">
    <property type="entry name" value="Methylesterase CheB, C-terminal domain"/>
    <property type="match status" value="1"/>
</dbReference>
<comment type="catalytic activity">
    <reaction evidence="4 5">
        <text>[protein]-L-glutamate 5-O-methyl ester + H2O = L-glutamyl-[protein] + methanol + H(+)</text>
        <dbReference type="Rhea" id="RHEA:23236"/>
        <dbReference type="Rhea" id="RHEA-COMP:10208"/>
        <dbReference type="Rhea" id="RHEA-COMP:10311"/>
        <dbReference type="ChEBI" id="CHEBI:15377"/>
        <dbReference type="ChEBI" id="CHEBI:15378"/>
        <dbReference type="ChEBI" id="CHEBI:17790"/>
        <dbReference type="ChEBI" id="CHEBI:29973"/>
        <dbReference type="ChEBI" id="CHEBI:82795"/>
        <dbReference type="EC" id="3.1.1.61"/>
    </reaction>
</comment>
<dbReference type="EC" id="3.1.1.61" evidence="5"/>
<dbReference type="InterPro" id="IPR001789">
    <property type="entry name" value="Sig_transdc_resp-reg_receiver"/>
</dbReference>
<dbReference type="RefSeq" id="WP_119694162.1">
    <property type="nucleotide sequence ID" value="NZ_QXDA01000005.1"/>
</dbReference>
<evidence type="ECO:0000313" key="11">
    <source>
        <dbReference type="Proteomes" id="UP000265836"/>
    </source>
</evidence>
<comment type="catalytic activity">
    <reaction evidence="5">
        <text>L-glutaminyl-[protein] + H2O = L-glutamyl-[protein] + NH4(+)</text>
        <dbReference type="Rhea" id="RHEA:16441"/>
        <dbReference type="Rhea" id="RHEA-COMP:10207"/>
        <dbReference type="Rhea" id="RHEA-COMP:10208"/>
        <dbReference type="ChEBI" id="CHEBI:15377"/>
        <dbReference type="ChEBI" id="CHEBI:28938"/>
        <dbReference type="ChEBI" id="CHEBI:29973"/>
        <dbReference type="ChEBI" id="CHEBI:30011"/>
        <dbReference type="EC" id="3.5.1.44"/>
    </reaction>
</comment>
<dbReference type="NCBIfam" id="NF001965">
    <property type="entry name" value="PRK00742.1"/>
    <property type="match status" value="1"/>
</dbReference>
<dbReference type="HAMAP" id="MF_00099">
    <property type="entry name" value="CheB_chemtxs"/>
    <property type="match status" value="1"/>
</dbReference>
<dbReference type="EMBL" id="QXDA01000005">
    <property type="protein sequence ID" value="RIA21322.1"/>
    <property type="molecule type" value="Genomic_DNA"/>
</dbReference>
<comment type="function">
    <text evidence="5">Involved in chemotaxis. Part of a chemotaxis signal transduction system that modulates chemotaxis in response to various stimuli. Catalyzes the demethylation of specific methylglutamate residues introduced into the chemoreceptors (methyl-accepting chemotaxis proteins or MCP) by CheR. Also mediates the irreversible deamidation of specific glutamine residues to glutamic acid.</text>
</comment>
<dbReference type="InterPro" id="IPR035909">
    <property type="entry name" value="CheB_C"/>
</dbReference>
<evidence type="ECO:0000256" key="3">
    <source>
        <dbReference type="ARBA" id="ARBA00022801"/>
    </source>
</evidence>
<evidence type="ECO:0000256" key="2">
    <source>
        <dbReference type="ARBA" id="ARBA00022500"/>
    </source>
</evidence>
<name>A0A397M8J1_ECTOL</name>
<dbReference type="AlphaFoldDB" id="A0A397M8J1"/>
<feature type="active site" evidence="5 6">
    <location>
        <position position="178"/>
    </location>
</feature>
<evidence type="ECO:0000313" key="10">
    <source>
        <dbReference type="EMBL" id="RIA21322.1"/>
    </source>
</evidence>
<keyword evidence="5 7" id="KW-0597">Phosphoprotein</keyword>
<evidence type="ECO:0000256" key="5">
    <source>
        <dbReference type="HAMAP-Rule" id="MF_00099"/>
    </source>
</evidence>
<protein>
    <recommendedName>
        <fullName evidence="5">Protein-glutamate methylesterase/protein-glutamine glutaminase</fullName>
        <ecNumber evidence="5">3.1.1.61</ecNumber>
        <ecNumber evidence="5">3.5.1.44</ecNumber>
    </recommendedName>
</protein>
<accession>A0A397M8J1</accession>
<dbReference type="InterPro" id="IPR008248">
    <property type="entry name" value="CheB-like"/>
</dbReference>
<dbReference type="PIRSF" id="PIRSF000876">
    <property type="entry name" value="RR_chemtxs_CheB"/>
    <property type="match status" value="1"/>
</dbReference>
<comment type="domain">
    <text evidence="5">Contains a C-terminal catalytic domain, and an N-terminal region which modulates catalytic activity.</text>
</comment>
<feature type="modified residue" description="4-aspartylphosphate" evidence="5 7">
    <location>
        <position position="56"/>
    </location>
</feature>
<dbReference type="GO" id="GO:0000156">
    <property type="term" value="F:phosphorelay response regulator activity"/>
    <property type="evidence" value="ECO:0007669"/>
    <property type="project" value="InterPro"/>
</dbReference>
<organism evidence="10 11">
    <name type="scientific">Ectopseudomonas oleovorans</name>
    <name type="common">Pseudomonas oleovorans</name>
    <dbReference type="NCBI Taxonomy" id="301"/>
    <lineage>
        <taxon>Bacteria</taxon>
        <taxon>Pseudomonadati</taxon>
        <taxon>Pseudomonadota</taxon>
        <taxon>Gammaproteobacteria</taxon>
        <taxon>Pseudomonadales</taxon>
        <taxon>Pseudomonadaceae</taxon>
        <taxon>Ectopseudomonas</taxon>
    </lineage>
</organism>
<reference evidence="10 11" key="1">
    <citation type="submission" date="2018-08" db="EMBL/GenBank/DDBJ databases">
        <title>Genome sequencing of rice bacterial endophytes.</title>
        <authorList>
            <person name="Venturi V."/>
        </authorList>
    </citation>
    <scope>NUCLEOTIDE SEQUENCE [LARGE SCALE GENOMIC DNA]</scope>
    <source>
        <strain evidence="10 11">E1205</strain>
    </source>
</reference>
<feature type="active site" evidence="5 6">
    <location>
        <position position="204"/>
    </location>
</feature>
<dbReference type="SMART" id="SM00448">
    <property type="entry name" value="REC"/>
    <property type="match status" value="1"/>
</dbReference>
<keyword evidence="2 5" id="KW-0145">Chemotaxis</keyword>
<comment type="PTM">
    <text evidence="5">Phosphorylated by CheA. Phosphorylation of the N-terminal regulatory domain activates the methylesterase activity.</text>
</comment>
<keyword evidence="1 5" id="KW-0963">Cytoplasm</keyword>
<feature type="domain" description="CheB-type methylesterase" evidence="9">
    <location>
        <begin position="166"/>
        <end position="357"/>
    </location>
</feature>
<feature type="active site" evidence="5 6">
    <location>
        <position position="300"/>
    </location>
</feature>
<evidence type="ECO:0000259" key="8">
    <source>
        <dbReference type="PROSITE" id="PS50110"/>
    </source>
</evidence>
<comment type="caution">
    <text evidence="10">The sequence shown here is derived from an EMBL/GenBank/DDBJ whole genome shotgun (WGS) entry which is preliminary data.</text>
</comment>
<dbReference type="InterPro" id="IPR000673">
    <property type="entry name" value="Sig_transdc_resp-reg_Me-estase"/>
</dbReference>
<dbReference type="SUPFAM" id="SSF52172">
    <property type="entry name" value="CheY-like"/>
    <property type="match status" value="1"/>
</dbReference>
<dbReference type="Gene3D" id="3.40.50.180">
    <property type="entry name" value="Methylesterase CheB, C-terminal domain"/>
    <property type="match status" value="1"/>
</dbReference>
<dbReference type="PANTHER" id="PTHR42872:SF6">
    <property type="entry name" value="PROTEIN-GLUTAMATE METHYLESTERASE_PROTEIN-GLUTAMINE GLUTAMINASE"/>
    <property type="match status" value="1"/>
</dbReference>
<sequence length="357" mass="37812">MNKIKVMIVDDSAVVRQVLSGSLSGYSGIEVIGAAADPLFALERMNRNWPDVIVLDVEMPRMDGITFLKKLMAERPTPVVICSTLTEKGASTTMEALAAGAVAIVTKPQGGLRQFLVEATEELVGAIKAASQARLKRLTGTLPAPAMAPKLTADAILPAASPAAMARTTERVVAIGTSTGGTQALEYILTTLPRVCPGIVIVQHMPERFTAAFAERLNGLCQIEVLEARHGDRVMPGRALIAPGGRHMLLKRSGAQYMVEVVDGPPVSRHKPSVDVLFRSTARAAGANATGIIMTGMGDDGARGLREMFEAGAQTFGQDEASCVVYGMPKEAKKLGAVGREIPLEQIPAHILRGERA</sequence>
<dbReference type="PROSITE" id="PS50122">
    <property type="entry name" value="CHEB"/>
    <property type="match status" value="1"/>
</dbReference>
<dbReference type="CDD" id="cd17541">
    <property type="entry name" value="REC_CheB-like"/>
    <property type="match status" value="1"/>
</dbReference>
<dbReference type="NCBIfam" id="NF009206">
    <property type="entry name" value="PRK12555.1"/>
    <property type="match status" value="1"/>
</dbReference>
<evidence type="ECO:0000256" key="4">
    <source>
        <dbReference type="ARBA" id="ARBA00048267"/>
    </source>
</evidence>
<dbReference type="CDD" id="cd16432">
    <property type="entry name" value="CheB_Rec"/>
    <property type="match status" value="1"/>
</dbReference>
<comment type="similarity">
    <text evidence="5">Belongs to the CheB family.</text>
</comment>
<dbReference type="GO" id="GO:0005737">
    <property type="term" value="C:cytoplasm"/>
    <property type="evidence" value="ECO:0007669"/>
    <property type="project" value="UniProtKB-SubCell"/>
</dbReference>
<dbReference type="InterPro" id="IPR011006">
    <property type="entry name" value="CheY-like_superfamily"/>
</dbReference>
<dbReference type="GO" id="GO:0008984">
    <property type="term" value="F:protein-glutamate methylesterase activity"/>
    <property type="evidence" value="ECO:0007669"/>
    <property type="project" value="UniProtKB-UniRule"/>
</dbReference>
<dbReference type="GO" id="GO:0006935">
    <property type="term" value="P:chemotaxis"/>
    <property type="evidence" value="ECO:0007669"/>
    <property type="project" value="UniProtKB-UniRule"/>
</dbReference>
<dbReference type="Gene3D" id="3.40.50.2300">
    <property type="match status" value="1"/>
</dbReference>
<dbReference type="Pfam" id="PF01339">
    <property type="entry name" value="CheB_methylest"/>
    <property type="match status" value="1"/>
</dbReference>
<evidence type="ECO:0000256" key="6">
    <source>
        <dbReference type="PROSITE-ProRule" id="PRU00050"/>
    </source>
</evidence>
<evidence type="ECO:0000259" key="9">
    <source>
        <dbReference type="PROSITE" id="PS50122"/>
    </source>
</evidence>
<gene>
    <name evidence="5" type="primary">cheB</name>
    <name evidence="10" type="ORF">DFO61_3745</name>
</gene>
<dbReference type="GO" id="GO:0050568">
    <property type="term" value="F:protein-glutamine glutaminase activity"/>
    <property type="evidence" value="ECO:0007669"/>
    <property type="project" value="UniProtKB-UniRule"/>
</dbReference>
<evidence type="ECO:0000256" key="7">
    <source>
        <dbReference type="PROSITE-ProRule" id="PRU00169"/>
    </source>
</evidence>
<dbReference type="PROSITE" id="PS50110">
    <property type="entry name" value="RESPONSE_REGULATORY"/>
    <property type="match status" value="1"/>
</dbReference>
<proteinExistence type="inferred from homology"/>
<dbReference type="PANTHER" id="PTHR42872">
    <property type="entry name" value="PROTEIN-GLUTAMATE METHYLESTERASE/PROTEIN-GLUTAMINE GLUTAMINASE"/>
    <property type="match status" value="1"/>
</dbReference>
<keyword evidence="3 5" id="KW-0378">Hydrolase</keyword>
<dbReference type="EC" id="3.5.1.44" evidence="5"/>
<comment type="subcellular location">
    <subcellularLocation>
        <location evidence="5">Cytoplasm</location>
    </subcellularLocation>
</comment>
<dbReference type="Proteomes" id="UP000265836">
    <property type="component" value="Unassembled WGS sequence"/>
</dbReference>